<proteinExistence type="predicted"/>
<name>A0RYS0_CENSY</name>
<evidence type="ECO:0000313" key="2">
    <source>
        <dbReference type="EMBL" id="ABK78487.1"/>
    </source>
</evidence>
<dbReference type="KEGG" id="csy:CENSYa_1878"/>
<dbReference type="CDD" id="cd00085">
    <property type="entry name" value="HNHc"/>
    <property type="match status" value="1"/>
</dbReference>
<dbReference type="EnsemblBacteria" id="ABK78487">
    <property type="protein sequence ID" value="ABK78487"/>
    <property type="gene ID" value="CENSYa_1878"/>
</dbReference>
<dbReference type="Pfam" id="PF13395">
    <property type="entry name" value="HNH_4"/>
    <property type="match status" value="1"/>
</dbReference>
<reference evidence="2 3" key="1">
    <citation type="journal article" date="2006" name="Proc. Natl. Acad. Sci. U.S.A.">
        <title>Genomic analysis of the uncultivated marine crenarchaeote Cenarchaeum symbiosum.</title>
        <authorList>
            <person name="Hallam S.J."/>
            <person name="Konstantinidis K.T."/>
            <person name="Putnam N."/>
            <person name="Schleper C."/>
            <person name="Watanabe Y."/>
            <person name="Sugahara J."/>
            <person name="Preston C."/>
            <person name="de la Torre J."/>
            <person name="Richardson P.M."/>
            <person name="DeLong E.F."/>
        </authorList>
    </citation>
    <scope>NUCLEOTIDE SEQUENCE [LARGE SCALE GENOMIC DNA]</scope>
    <source>
        <strain evidence="3">A</strain>
    </source>
</reference>
<keyword evidence="2" id="KW-0255">Endonuclease</keyword>
<dbReference type="SMART" id="SM00507">
    <property type="entry name" value="HNHc"/>
    <property type="match status" value="1"/>
</dbReference>
<organism evidence="2 3">
    <name type="scientific">Cenarchaeum symbiosum (strain A)</name>
    <dbReference type="NCBI Taxonomy" id="414004"/>
    <lineage>
        <taxon>Archaea</taxon>
        <taxon>Nitrososphaerota</taxon>
        <taxon>Candidatus Cenarchaeales</taxon>
        <taxon>Candidatus Cenarchaeaceae</taxon>
        <taxon>Candidatus Cenarchaeum</taxon>
    </lineage>
</organism>
<protein>
    <submittedName>
        <fullName evidence="2">HNH endonuclease</fullName>
    </submittedName>
</protein>
<dbReference type="Gene3D" id="1.10.30.50">
    <property type="match status" value="1"/>
</dbReference>
<dbReference type="Proteomes" id="UP000000758">
    <property type="component" value="Chromosome"/>
</dbReference>
<keyword evidence="2" id="KW-0540">Nuclease</keyword>
<feature type="domain" description="HNH nuclease" evidence="1">
    <location>
        <begin position="215"/>
        <end position="268"/>
    </location>
</feature>
<dbReference type="InterPro" id="IPR003615">
    <property type="entry name" value="HNH_nuc"/>
</dbReference>
<keyword evidence="3" id="KW-1185">Reference proteome</keyword>
<dbReference type="STRING" id="414004.CENSYa_1878"/>
<sequence>MDAVPSDAEMRRIFLRILTRGPKDNTYKFALARAMLDHCNKHYSYGSDPEMASRIPYEQLAESFLKYYWHQECLFRIKQDFHIEKMPRAVRIVRDIFEHDPAASFGRADAGCKKKAQADILKRVFGHADKKTSFVVPRFQKIGGMEPRESHIFYRYSDDDQELVLYPHTYEFFAKNYGVLFRAVLLEWARFLERINTLPRLVAKIESAMVRRGSLTKYVKIFRDCSHCFYCETELEKGGIHVDHFIPWSYIFDDSVWNLVLSCPGCNISKRDSLAPRRFVGDLIVRNKDYRDRIRELELSLRQLETDRKWETEINNSYKNCHESGFSTWKGPQAAVLK</sequence>
<keyword evidence="2" id="KW-0378">Hydrolase</keyword>
<dbReference type="EMBL" id="DP000238">
    <property type="protein sequence ID" value="ABK78487.1"/>
    <property type="molecule type" value="Genomic_DNA"/>
</dbReference>
<dbReference type="GO" id="GO:0004519">
    <property type="term" value="F:endonuclease activity"/>
    <property type="evidence" value="ECO:0007669"/>
    <property type="project" value="UniProtKB-KW"/>
</dbReference>
<dbReference type="HOGENOM" id="CLU_067066_1_0_2"/>
<evidence type="ECO:0000313" key="3">
    <source>
        <dbReference type="Proteomes" id="UP000000758"/>
    </source>
</evidence>
<dbReference type="AlphaFoldDB" id="A0RYS0"/>
<accession>A0RYS0</accession>
<evidence type="ECO:0000259" key="1">
    <source>
        <dbReference type="SMART" id="SM00507"/>
    </source>
</evidence>
<gene>
    <name evidence="2" type="ordered locus">CENSYa_1878</name>
</gene>